<dbReference type="PANTHER" id="PTHR43067">
    <property type="entry name" value="OLIGOPEPTIDE/DIPEPTIDE ABC TRANSPORTER, ATPASE SUBUNIT"/>
    <property type="match status" value="1"/>
</dbReference>
<feature type="non-terminal residue" evidence="5">
    <location>
        <position position="1"/>
    </location>
</feature>
<evidence type="ECO:0000313" key="5">
    <source>
        <dbReference type="EMBL" id="KKK71400.1"/>
    </source>
</evidence>
<dbReference type="EMBL" id="LAZR01057753">
    <property type="protein sequence ID" value="KKK71400.1"/>
    <property type="molecule type" value="Genomic_DNA"/>
</dbReference>
<keyword evidence="3" id="KW-0067">ATP-binding</keyword>
<reference evidence="5" key="1">
    <citation type="journal article" date="2015" name="Nature">
        <title>Complex archaea that bridge the gap between prokaryotes and eukaryotes.</title>
        <authorList>
            <person name="Spang A."/>
            <person name="Saw J.H."/>
            <person name="Jorgensen S.L."/>
            <person name="Zaremba-Niedzwiedzka K."/>
            <person name="Martijn J."/>
            <person name="Lind A.E."/>
            <person name="van Eijk R."/>
            <person name="Schleper C."/>
            <person name="Guy L."/>
            <person name="Ettema T.J."/>
        </authorList>
    </citation>
    <scope>NUCLEOTIDE SEQUENCE</scope>
</reference>
<dbReference type="GO" id="GO:0005524">
    <property type="term" value="F:ATP binding"/>
    <property type="evidence" value="ECO:0007669"/>
    <property type="project" value="UniProtKB-KW"/>
</dbReference>
<dbReference type="Gene3D" id="3.40.50.300">
    <property type="entry name" value="P-loop containing nucleotide triphosphate hydrolases"/>
    <property type="match status" value="1"/>
</dbReference>
<name>A0A0F8YCJ6_9ZZZZ</name>
<keyword evidence="1" id="KW-0813">Transport</keyword>
<organism evidence="5">
    <name type="scientific">marine sediment metagenome</name>
    <dbReference type="NCBI Taxonomy" id="412755"/>
    <lineage>
        <taxon>unclassified sequences</taxon>
        <taxon>metagenomes</taxon>
        <taxon>ecological metagenomes</taxon>
    </lineage>
</organism>
<comment type="caution">
    <text evidence="5">The sequence shown here is derived from an EMBL/GenBank/DDBJ whole genome shotgun (WGS) entry which is preliminary data.</text>
</comment>
<dbReference type="GO" id="GO:0015833">
    <property type="term" value="P:peptide transport"/>
    <property type="evidence" value="ECO:0007669"/>
    <property type="project" value="InterPro"/>
</dbReference>
<gene>
    <name evidence="5" type="ORF">LCGC14_2914280</name>
</gene>
<evidence type="ECO:0000256" key="1">
    <source>
        <dbReference type="ARBA" id="ARBA00022448"/>
    </source>
</evidence>
<accession>A0A0F8YCJ6</accession>
<dbReference type="Pfam" id="PF08352">
    <property type="entry name" value="oligo_HPY"/>
    <property type="match status" value="1"/>
</dbReference>
<dbReference type="InterPro" id="IPR027417">
    <property type="entry name" value="P-loop_NTPase"/>
</dbReference>
<evidence type="ECO:0000256" key="2">
    <source>
        <dbReference type="ARBA" id="ARBA00022741"/>
    </source>
</evidence>
<proteinExistence type="predicted"/>
<dbReference type="PANTHER" id="PTHR43067:SF3">
    <property type="entry name" value="MALTOSE ABC TRANSPORTER, ATP-BINDING PROTEIN"/>
    <property type="match status" value="1"/>
</dbReference>
<dbReference type="NCBIfam" id="TIGR01727">
    <property type="entry name" value="oligo_HPY"/>
    <property type="match status" value="1"/>
</dbReference>
<keyword evidence="2" id="KW-0547">Nucleotide-binding</keyword>
<evidence type="ECO:0000259" key="4">
    <source>
        <dbReference type="Pfam" id="PF08352"/>
    </source>
</evidence>
<sequence length="118" mass="12749">PELTVRLIEGDVRHPLRVVVDSALRTPPTSRVLAAPAHPYARRLIACVPRPGQGARRLTAIPGGPPSVDDLPPGCAFAPRCPRARPDCRQGQIALEPARGRMVRCLYPDHSPLLEVAT</sequence>
<evidence type="ECO:0000256" key="3">
    <source>
        <dbReference type="ARBA" id="ARBA00022840"/>
    </source>
</evidence>
<feature type="domain" description="Oligopeptide/dipeptide ABC transporter C-terminal" evidence="4">
    <location>
        <begin position="28"/>
        <end position="88"/>
    </location>
</feature>
<dbReference type="InterPro" id="IPR013563">
    <property type="entry name" value="Oligopep_ABC_C"/>
</dbReference>
<dbReference type="AlphaFoldDB" id="A0A0F8YCJ6"/>
<protein>
    <recommendedName>
        <fullName evidence="4">Oligopeptide/dipeptide ABC transporter C-terminal domain-containing protein</fullName>
    </recommendedName>
</protein>